<sequence>MSQGLKSEVERVISSEELTHLNWYEGRAPRADEVGIVQVGNSWRVYSTDERANAIYDTTYENEDTALGDFLPRLRATNRYFAMRENRLGR</sequence>
<evidence type="ECO:0000313" key="1">
    <source>
        <dbReference type="EMBL" id="GAA3871482.1"/>
    </source>
</evidence>
<proteinExistence type="predicted"/>
<protein>
    <recommendedName>
        <fullName evidence="3">KTSC domain-containing protein</fullName>
    </recommendedName>
</protein>
<evidence type="ECO:0008006" key="3">
    <source>
        <dbReference type="Google" id="ProtNLM"/>
    </source>
</evidence>
<dbReference type="EMBL" id="BAABCN010000002">
    <property type="protein sequence ID" value="GAA3871482.1"/>
    <property type="molecule type" value="Genomic_DNA"/>
</dbReference>
<evidence type="ECO:0000313" key="2">
    <source>
        <dbReference type="Proteomes" id="UP001501803"/>
    </source>
</evidence>
<organism evidence="1 2">
    <name type="scientific">Leifsonia kafniensis</name>
    <dbReference type="NCBI Taxonomy" id="475957"/>
    <lineage>
        <taxon>Bacteria</taxon>
        <taxon>Bacillati</taxon>
        <taxon>Actinomycetota</taxon>
        <taxon>Actinomycetes</taxon>
        <taxon>Micrococcales</taxon>
        <taxon>Microbacteriaceae</taxon>
        <taxon>Leifsonia</taxon>
    </lineage>
</organism>
<name>A0ABP7KAY1_9MICO</name>
<gene>
    <name evidence="1" type="ORF">GCM10022381_13220</name>
</gene>
<reference evidence="2" key="1">
    <citation type="journal article" date="2019" name="Int. J. Syst. Evol. Microbiol.">
        <title>The Global Catalogue of Microorganisms (GCM) 10K type strain sequencing project: providing services to taxonomists for standard genome sequencing and annotation.</title>
        <authorList>
            <consortium name="The Broad Institute Genomics Platform"/>
            <consortium name="The Broad Institute Genome Sequencing Center for Infectious Disease"/>
            <person name="Wu L."/>
            <person name="Ma J."/>
        </authorList>
    </citation>
    <scope>NUCLEOTIDE SEQUENCE [LARGE SCALE GENOMIC DNA]</scope>
    <source>
        <strain evidence="2">JCM 17021</strain>
    </source>
</reference>
<dbReference type="Proteomes" id="UP001501803">
    <property type="component" value="Unassembled WGS sequence"/>
</dbReference>
<accession>A0ABP7KAY1</accession>
<keyword evidence="2" id="KW-1185">Reference proteome</keyword>
<comment type="caution">
    <text evidence="1">The sequence shown here is derived from an EMBL/GenBank/DDBJ whole genome shotgun (WGS) entry which is preliminary data.</text>
</comment>